<comment type="similarity">
    <text evidence="2">Belongs to the SAM50/omp85 family.</text>
</comment>
<feature type="compositionally biased region" description="Low complexity" evidence="6">
    <location>
        <begin position="56"/>
        <end position="70"/>
    </location>
</feature>
<keyword evidence="4" id="KW-0812">Transmembrane</keyword>
<feature type="non-terminal residue" evidence="8">
    <location>
        <position position="502"/>
    </location>
</feature>
<evidence type="ECO:0000256" key="4">
    <source>
        <dbReference type="ARBA" id="ARBA00022692"/>
    </source>
</evidence>
<evidence type="ECO:0000256" key="6">
    <source>
        <dbReference type="SAM" id="MobiDB-lite"/>
    </source>
</evidence>
<dbReference type="OrthoDB" id="1724197at2759"/>
<protein>
    <submittedName>
        <fullName evidence="8">Surface antigen-domain-containing protein</fullName>
    </submittedName>
</protein>
<comment type="subcellular location">
    <subcellularLocation>
        <location evidence="1">Mitochondrion outer membrane</location>
        <topology evidence="1">Multi-pass membrane protein</topology>
    </subcellularLocation>
</comment>
<sequence>MTFPHDPHIPSYDEQVKRASELLARNANQVYTIRSIQFQGVQSTRRSLLQSYIAPLLSSGPSPQSQTSASIDGPVDSTTPAAATQQPLGTAPLATLLLRLQSTAASLGALGIFDDDISIDIDSPPATSADGTSHNLLDVTLRVRERPRIRAETGTQMGNNEGNVHASLALRNLFGGAERVEGNVTFGTRTHSSFEALLALPKVDGVRGVTREWQVAAHQVHRSNQAVSSYDELARQLAFRLVTGGGSGLSGAHTVQAVLAWRQVMNVGPEASLSIRHEAGHALKAALQHAWIVRDSRDSGSLPTRGTYLRVDSEVAGGGHVGNVHHVKSEVEAQWNVPFGLSGWSLSNSLRLAALVPTHGDIPRISDRVFAGGPTSVRGFAHHGLGPKDGKDALGGTLSYSAGVSLFAPVFKDKDWLRAHVWANAGQVAMGPVGCTSWQAYRDGAEKVVRDMVAGPSVSVGVGLAIRHPIARVELNFGVPVVVRKGDEVKRGWGFGLGVNFL</sequence>
<dbReference type="Proteomes" id="UP000193411">
    <property type="component" value="Unassembled WGS sequence"/>
</dbReference>
<dbReference type="GO" id="GO:0045040">
    <property type="term" value="P:protein insertion into mitochondrial outer membrane"/>
    <property type="evidence" value="ECO:0007669"/>
    <property type="project" value="TreeGrafter"/>
</dbReference>
<dbReference type="GO" id="GO:0005741">
    <property type="term" value="C:mitochondrial outer membrane"/>
    <property type="evidence" value="ECO:0007669"/>
    <property type="project" value="UniProtKB-SubCell"/>
</dbReference>
<keyword evidence="5" id="KW-0472">Membrane</keyword>
<dbReference type="STRING" id="765915.A0A1Y2HAU5"/>
<evidence type="ECO:0000313" key="8">
    <source>
        <dbReference type="EMBL" id="ORZ30152.1"/>
    </source>
</evidence>
<evidence type="ECO:0000256" key="5">
    <source>
        <dbReference type="ARBA" id="ARBA00023136"/>
    </source>
</evidence>
<evidence type="ECO:0000259" key="7">
    <source>
        <dbReference type="Pfam" id="PF01103"/>
    </source>
</evidence>
<dbReference type="PANTHER" id="PTHR12815">
    <property type="entry name" value="SORTING AND ASSEMBLY MACHINERY SAMM50 PROTEIN FAMILY MEMBER"/>
    <property type="match status" value="1"/>
</dbReference>
<dbReference type="InterPro" id="IPR039910">
    <property type="entry name" value="D15-like"/>
</dbReference>
<evidence type="ECO:0000313" key="9">
    <source>
        <dbReference type="Proteomes" id="UP000193411"/>
    </source>
</evidence>
<dbReference type="Pfam" id="PF01103">
    <property type="entry name" value="Omp85"/>
    <property type="match status" value="1"/>
</dbReference>
<proteinExistence type="inferred from homology"/>
<feature type="domain" description="Bacterial surface antigen (D15)" evidence="7">
    <location>
        <begin position="172"/>
        <end position="501"/>
    </location>
</feature>
<dbReference type="Gene3D" id="2.40.160.50">
    <property type="entry name" value="membrane protein fhac: a member of the omp85/tpsb transporter family"/>
    <property type="match status" value="1"/>
</dbReference>
<dbReference type="InterPro" id="IPR000184">
    <property type="entry name" value="Bac_surfAg_D15"/>
</dbReference>
<dbReference type="EMBL" id="MCFL01000098">
    <property type="protein sequence ID" value="ORZ30152.1"/>
    <property type="molecule type" value="Genomic_DNA"/>
</dbReference>
<dbReference type="AlphaFoldDB" id="A0A1Y2HAU5"/>
<accession>A0A1Y2HAU5</accession>
<feature type="region of interest" description="Disordered" evidence="6">
    <location>
        <begin position="56"/>
        <end position="85"/>
    </location>
</feature>
<reference evidence="8 9" key="1">
    <citation type="submission" date="2016-07" db="EMBL/GenBank/DDBJ databases">
        <title>Pervasive Adenine N6-methylation of Active Genes in Fungi.</title>
        <authorList>
            <consortium name="DOE Joint Genome Institute"/>
            <person name="Mondo S.J."/>
            <person name="Dannebaum R.O."/>
            <person name="Kuo R.C."/>
            <person name="Labutti K."/>
            <person name="Haridas S."/>
            <person name="Kuo A."/>
            <person name="Salamov A."/>
            <person name="Ahrendt S.R."/>
            <person name="Lipzen A."/>
            <person name="Sullivan W."/>
            <person name="Andreopoulos W.B."/>
            <person name="Clum A."/>
            <person name="Lindquist E."/>
            <person name="Daum C."/>
            <person name="Ramamoorthy G.K."/>
            <person name="Gryganskyi A."/>
            <person name="Culley D."/>
            <person name="Magnuson J.K."/>
            <person name="James T.Y."/>
            <person name="O'Malley M.A."/>
            <person name="Stajich J.E."/>
            <person name="Spatafora J.W."/>
            <person name="Visel A."/>
            <person name="Grigoriev I.V."/>
        </authorList>
    </citation>
    <scope>NUCLEOTIDE SEQUENCE [LARGE SCALE GENOMIC DNA]</scope>
    <source>
        <strain evidence="8 9">PL171</strain>
    </source>
</reference>
<feature type="compositionally biased region" description="Polar residues" evidence="6">
    <location>
        <begin position="76"/>
        <end position="85"/>
    </location>
</feature>
<gene>
    <name evidence="8" type="ORF">BCR44DRAFT_44778</name>
</gene>
<comment type="caution">
    <text evidence="8">The sequence shown here is derived from an EMBL/GenBank/DDBJ whole genome shotgun (WGS) entry which is preliminary data.</text>
</comment>
<evidence type="ECO:0000256" key="3">
    <source>
        <dbReference type="ARBA" id="ARBA00022452"/>
    </source>
</evidence>
<keyword evidence="9" id="KW-1185">Reference proteome</keyword>
<evidence type="ECO:0000256" key="1">
    <source>
        <dbReference type="ARBA" id="ARBA00004374"/>
    </source>
</evidence>
<name>A0A1Y2HAU5_9FUNG</name>
<dbReference type="PANTHER" id="PTHR12815:SF18">
    <property type="entry name" value="SORTING AND ASSEMBLY MACHINERY COMPONENT 50 HOMOLOG"/>
    <property type="match status" value="1"/>
</dbReference>
<evidence type="ECO:0000256" key="2">
    <source>
        <dbReference type="ARBA" id="ARBA00010913"/>
    </source>
</evidence>
<keyword evidence="3" id="KW-1134">Transmembrane beta strand</keyword>
<organism evidence="8 9">
    <name type="scientific">Catenaria anguillulae PL171</name>
    <dbReference type="NCBI Taxonomy" id="765915"/>
    <lineage>
        <taxon>Eukaryota</taxon>
        <taxon>Fungi</taxon>
        <taxon>Fungi incertae sedis</taxon>
        <taxon>Blastocladiomycota</taxon>
        <taxon>Blastocladiomycetes</taxon>
        <taxon>Blastocladiales</taxon>
        <taxon>Catenariaceae</taxon>
        <taxon>Catenaria</taxon>
    </lineage>
</organism>